<dbReference type="GO" id="GO:0016787">
    <property type="term" value="F:hydrolase activity"/>
    <property type="evidence" value="ECO:0007669"/>
    <property type="project" value="UniProtKB-KW"/>
</dbReference>
<name>A0A2T7P9T9_POMCA</name>
<dbReference type="SUPFAM" id="SSF53474">
    <property type="entry name" value="alpha/beta-Hydrolases"/>
    <property type="match status" value="2"/>
</dbReference>
<gene>
    <name evidence="4" type="ORF">C0Q70_09433</name>
</gene>
<evidence type="ECO:0000313" key="4">
    <source>
        <dbReference type="EMBL" id="PVD30171.1"/>
    </source>
</evidence>
<keyword evidence="2" id="KW-0472">Membrane</keyword>
<dbReference type="AlphaFoldDB" id="A0A2T7P9T9"/>
<reference evidence="4 5" key="1">
    <citation type="submission" date="2018-04" db="EMBL/GenBank/DDBJ databases">
        <title>The genome of golden apple snail Pomacea canaliculata provides insight into stress tolerance and invasive adaptation.</title>
        <authorList>
            <person name="Liu C."/>
            <person name="Liu B."/>
            <person name="Ren Y."/>
            <person name="Zhang Y."/>
            <person name="Wang H."/>
            <person name="Li S."/>
            <person name="Jiang F."/>
            <person name="Yin L."/>
            <person name="Zhang G."/>
            <person name="Qian W."/>
            <person name="Fan W."/>
        </authorList>
    </citation>
    <scope>NUCLEOTIDE SEQUENCE [LARGE SCALE GENOMIC DNA]</scope>
    <source>
        <strain evidence="4">SZHN2017</strain>
        <tissue evidence="4">Muscle</tissue>
    </source>
</reference>
<dbReference type="OrthoDB" id="408631at2759"/>
<protein>
    <recommendedName>
        <fullName evidence="3">Alpha/beta hydrolase fold-3 domain-containing protein</fullName>
    </recommendedName>
</protein>
<feature type="domain" description="Alpha/beta hydrolase fold-3" evidence="3">
    <location>
        <begin position="5"/>
        <end position="115"/>
    </location>
</feature>
<comment type="caution">
    <text evidence="4">The sequence shown here is derived from an EMBL/GenBank/DDBJ whole genome shotgun (WGS) entry which is preliminary data.</text>
</comment>
<feature type="domain" description="Alpha/beta hydrolase fold-3" evidence="3">
    <location>
        <begin position="382"/>
        <end position="531"/>
    </location>
</feature>
<dbReference type="Proteomes" id="UP000245119">
    <property type="component" value="Linkage Group LG5"/>
</dbReference>
<dbReference type="InterPro" id="IPR013094">
    <property type="entry name" value="AB_hydrolase_3"/>
</dbReference>
<dbReference type="STRING" id="400727.A0A2T7P9T9"/>
<dbReference type="PANTHER" id="PTHR48081:SF8">
    <property type="entry name" value="ALPHA_BETA HYDROLASE FOLD-3 DOMAIN-CONTAINING PROTEIN-RELATED"/>
    <property type="match status" value="1"/>
</dbReference>
<sequence length="668" mass="73091">MYGHEYRLAPEHPFPAPLDDCVSAAAHVLKNGADWGIDVTKVGVGGMSAGGNLAAATALRLLDDQYRHLPRLRYQVLAVPVLQGLFRDLPSYSQCEPFAKALISPNEKATFVLAYAGLDISPSTVRQVLEGRHVRPATRARMAKYVSGVQVKASSHKELTGEEVEVNESLADAYERVFLNPLASPLFAEEDQLKQVPAAVVVMSQYDPLRDEALLYVRRLQHAGVPVTHHLIPNGHHISLLVRDEGPGSEACRLAYETIFQRCGGGPLAMGLFSGVSLIFAVCVAGLAFYLYTPLPSDIDQPGIARAMCAMNKMLGLVERMCFGLFCDYKNEFRRKQAVASMLLPVTKLDSDPDLKVTNEVYDGVKVRVYRPVRAPVPTPAVMYFHGGGWCWGAVDTEDSFARLLAKEAQLVVISVEYRLAPEYPFPAPLDDCVTATQHVLTHSLDLRIDPKRVGVAGLSAGGNLAAAVALRMQDFPFRSLPRLRFQVLLMPGLQGLDFDLPSYRDNDPATGHMLSRDVVAKYVLAYAGLEFTPSVVRQVALNQHVTSDTRAKLSKFLEQAVLETATVGSKGKRKKAGRSHGVNVTLAKLAEQLPPSAVIMSQYDVLRDEALLYVHSLQQAGVPVVSHLVNRGHHLAILGASDQDNSNGGRKAYLTVLQFIRKMVEDV</sequence>
<evidence type="ECO:0000259" key="3">
    <source>
        <dbReference type="Pfam" id="PF07859"/>
    </source>
</evidence>
<dbReference type="PANTHER" id="PTHR48081">
    <property type="entry name" value="AB HYDROLASE SUPERFAMILY PROTEIN C4A8.06C"/>
    <property type="match status" value="1"/>
</dbReference>
<dbReference type="Gene3D" id="3.40.50.1820">
    <property type="entry name" value="alpha/beta hydrolase"/>
    <property type="match status" value="2"/>
</dbReference>
<dbReference type="EMBL" id="PZQS01000005">
    <property type="protein sequence ID" value="PVD30171.1"/>
    <property type="molecule type" value="Genomic_DNA"/>
</dbReference>
<keyword evidence="5" id="KW-1185">Reference proteome</keyword>
<organism evidence="4 5">
    <name type="scientific">Pomacea canaliculata</name>
    <name type="common">Golden apple snail</name>
    <dbReference type="NCBI Taxonomy" id="400727"/>
    <lineage>
        <taxon>Eukaryota</taxon>
        <taxon>Metazoa</taxon>
        <taxon>Spiralia</taxon>
        <taxon>Lophotrochozoa</taxon>
        <taxon>Mollusca</taxon>
        <taxon>Gastropoda</taxon>
        <taxon>Caenogastropoda</taxon>
        <taxon>Architaenioglossa</taxon>
        <taxon>Ampullarioidea</taxon>
        <taxon>Ampullariidae</taxon>
        <taxon>Pomacea</taxon>
    </lineage>
</organism>
<evidence type="ECO:0000313" key="5">
    <source>
        <dbReference type="Proteomes" id="UP000245119"/>
    </source>
</evidence>
<keyword evidence="2" id="KW-0812">Transmembrane</keyword>
<accession>A0A2T7P9T9</accession>
<feature type="domain" description="Alpha/beta hydrolase fold-3" evidence="3">
    <location>
        <begin position="582"/>
        <end position="636"/>
    </location>
</feature>
<keyword evidence="1" id="KW-0378">Hydrolase</keyword>
<dbReference type="Pfam" id="PF07859">
    <property type="entry name" value="Abhydrolase_3"/>
    <property type="match status" value="4"/>
</dbReference>
<feature type="transmembrane region" description="Helical" evidence="2">
    <location>
        <begin position="268"/>
        <end position="292"/>
    </location>
</feature>
<evidence type="ECO:0000256" key="2">
    <source>
        <dbReference type="SAM" id="Phobius"/>
    </source>
</evidence>
<keyword evidence="2" id="KW-1133">Transmembrane helix</keyword>
<proteinExistence type="predicted"/>
<evidence type="ECO:0000256" key="1">
    <source>
        <dbReference type="ARBA" id="ARBA00022801"/>
    </source>
</evidence>
<dbReference type="InterPro" id="IPR029058">
    <property type="entry name" value="AB_hydrolase_fold"/>
</dbReference>
<dbReference type="InterPro" id="IPR050300">
    <property type="entry name" value="GDXG_lipolytic_enzyme"/>
</dbReference>
<feature type="domain" description="Alpha/beta hydrolase fold-3" evidence="3">
    <location>
        <begin position="175"/>
        <end position="237"/>
    </location>
</feature>